<dbReference type="OrthoDB" id="5914444at2759"/>
<evidence type="ECO:0000256" key="2">
    <source>
        <dbReference type="ARBA" id="ARBA00004606"/>
    </source>
</evidence>
<dbReference type="UniPathway" id="UPA00862"/>
<name>A0A6P8ICP9_ACTTE</name>
<keyword evidence="10" id="KW-0472">Membrane</keyword>
<evidence type="ECO:0000256" key="9">
    <source>
        <dbReference type="ARBA" id="ARBA00022989"/>
    </source>
</evidence>
<dbReference type="PANTHER" id="PTHR13174">
    <property type="entry name" value="D-GLUCURONYL C5-EPIMERASE"/>
    <property type="match status" value="1"/>
</dbReference>
<dbReference type="EC" id="5.1.3.17" evidence="6"/>
<comment type="pathway">
    <text evidence="4">Glycan metabolism; heparan sulfate biosynthesis.</text>
</comment>
<keyword evidence="15" id="KW-1185">Reference proteome</keyword>
<evidence type="ECO:0000256" key="11">
    <source>
        <dbReference type="ARBA" id="ARBA00023235"/>
    </source>
</evidence>
<dbReference type="GO" id="GO:0047464">
    <property type="term" value="F:heparosan-N-sulfate-glucuronate 5-epimerase activity"/>
    <property type="evidence" value="ECO:0007669"/>
    <property type="project" value="UniProtKB-EC"/>
</dbReference>
<dbReference type="GO" id="GO:0030210">
    <property type="term" value="P:heparin proteoglycan biosynthetic process"/>
    <property type="evidence" value="ECO:0007669"/>
    <property type="project" value="UniProtKB-UniPathway"/>
</dbReference>
<keyword evidence="9" id="KW-1133">Transmembrane helix</keyword>
<comment type="similarity">
    <text evidence="5">Belongs to the D-glucuronyl C5-epimerase family.</text>
</comment>
<dbReference type="FunCoup" id="A0A6P8ICP9">
    <property type="interactions" value="1238"/>
</dbReference>
<evidence type="ECO:0000256" key="5">
    <source>
        <dbReference type="ARBA" id="ARBA00005584"/>
    </source>
</evidence>
<dbReference type="GO" id="GO:0015012">
    <property type="term" value="P:heparan sulfate proteoglycan biosynthetic process"/>
    <property type="evidence" value="ECO:0007669"/>
    <property type="project" value="InterPro"/>
</dbReference>
<dbReference type="InterPro" id="IPR039721">
    <property type="entry name" value="C5-epimerase"/>
</dbReference>
<dbReference type="PANTHER" id="PTHR13174:SF3">
    <property type="entry name" value="D-GLUCURONYL C5-EPIMERASE"/>
    <property type="match status" value="1"/>
</dbReference>
<dbReference type="Pfam" id="PF06662">
    <property type="entry name" value="C5-epim_C"/>
    <property type="match status" value="1"/>
</dbReference>
<evidence type="ECO:0000259" key="13">
    <source>
        <dbReference type="Pfam" id="PF06662"/>
    </source>
</evidence>
<evidence type="ECO:0000256" key="7">
    <source>
        <dbReference type="ARBA" id="ARBA00022692"/>
    </source>
</evidence>
<comment type="pathway">
    <text evidence="3">Glycan metabolism; heparin biosynthesis.</text>
</comment>
<protein>
    <recommendedName>
        <fullName evidence="6">heparosan-N-sulfate-glucuronate 5-epimerase</fullName>
        <ecNumber evidence="6">5.1.3.17</ecNumber>
    </recommendedName>
</protein>
<dbReference type="AlphaFoldDB" id="A0A6P8ICP9"/>
<dbReference type="InterPro" id="IPR010598">
    <property type="entry name" value="C5-epim_C"/>
</dbReference>
<evidence type="ECO:0000313" key="15">
    <source>
        <dbReference type="Proteomes" id="UP000515163"/>
    </source>
</evidence>
<evidence type="ECO:0000256" key="1">
    <source>
        <dbReference type="ARBA" id="ARBA00000434"/>
    </source>
</evidence>
<comment type="catalytic activity">
    <reaction evidence="1">
        <text>[heparosan-N-sulfate](n) = [heparan-N-sulfate](n)</text>
        <dbReference type="Rhea" id="RHEA:20197"/>
        <dbReference type="Rhea" id="RHEA-COMP:9556"/>
        <dbReference type="Rhea" id="RHEA-COMP:9557"/>
        <dbReference type="ChEBI" id="CHEBI:58041"/>
        <dbReference type="ChEBI" id="CHEBI:58287"/>
        <dbReference type="EC" id="5.1.3.17"/>
    </reaction>
</comment>
<accession>A0A6P8ICP9</accession>
<evidence type="ECO:0000256" key="4">
    <source>
        <dbReference type="ARBA" id="ARBA00005093"/>
    </source>
</evidence>
<evidence type="ECO:0000256" key="10">
    <source>
        <dbReference type="ARBA" id="ARBA00023136"/>
    </source>
</evidence>
<dbReference type="RefSeq" id="XP_031563597.1">
    <property type="nucleotide sequence ID" value="XM_031707737.1"/>
</dbReference>
<organism evidence="15 16">
    <name type="scientific">Actinia tenebrosa</name>
    <name type="common">Australian red waratah sea anemone</name>
    <dbReference type="NCBI Taxonomy" id="6105"/>
    <lineage>
        <taxon>Eukaryota</taxon>
        <taxon>Metazoa</taxon>
        <taxon>Cnidaria</taxon>
        <taxon>Anthozoa</taxon>
        <taxon>Hexacorallia</taxon>
        <taxon>Actiniaria</taxon>
        <taxon>Actiniidae</taxon>
        <taxon>Actinia</taxon>
    </lineage>
</organism>
<feature type="domain" description="D-glucuronyl C5-epimerase C-terminal" evidence="13">
    <location>
        <begin position="418"/>
        <end position="607"/>
    </location>
</feature>
<dbReference type="GeneID" id="116299102"/>
<evidence type="ECO:0000313" key="16">
    <source>
        <dbReference type="RefSeq" id="XP_031563597.1"/>
    </source>
</evidence>
<keyword evidence="8" id="KW-0735">Signal-anchor</keyword>
<dbReference type="Proteomes" id="UP000515163">
    <property type="component" value="Unplaced"/>
</dbReference>
<keyword evidence="11" id="KW-0413">Isomerase</keyword>
<feature type="domain" description="D-glucuronyl C5-epimerase beta-sandwich" evidence="14">
    <location>
        <begin position="265"/>
        <end position="390"/>
    </location>
</feature>
<evidence type="ECO:0000256" key="3">
    <source>
        <dbReference type="ARBA" id="ARBA00004841"/>
    </source>
</evidence>
<sequence>MRLATAFFCRPTPKFIFACVTSSLLTLLFAWYNCRIPRAALPVLAQRDDNLDQLNPDPQIYCADLVSKALREREDQEYAEEKEREQKLQANCPKGIPFQPIDVIVNGGETKVEGRLDSDSDEPYVPFSFVKNYFEIYGDVQKVDNKKVLEWRHSYSEIHESKHKYDPKGPFLWFQSYHVEGRQRVLCISGREEVPVSSQWNPKGHFYPIQIAQYGLSHYSMFQVERNSRGKVRVFEDGEAGPESEQNWVANSPNKVENIYDKERNSRVIKFFTSDLHGEGVVLHLDSSTKEYILSFNLKLFGPGRVSVSIETNNAVQHVIHYTNDNKLIDVEGNDIFLGLGSQEGWRKITRNLDTDLRKGLRIIYGLSKKPKTTSKLIVTDIQSIILHGSGMIDNITLSRTARVDFFMAAADWLVRYQDDKGGWPISVKRKILDGLEIKPGWYSAMAQGQAMSLLTRAYYFTKNTTYLKAALRATSLYRVASENGGVRATFMDKYHWYEEYPTTPSLYVLNGFIYSLIGLHDLTLAAPKDQLKDALELFNDGMKSLKKLLLMFDAGFGTFYDLRHVSFQAAPNLARWDYHTLHVSLLHFLSGIDNDPLFKTTAVRWTGYTKGKRAKHN</sequence>
<evidence type="ECO:0000256" key="8">
    <source>
        <dbReference type="ARBA" id="ARBA00022968"/>
    </source>
</evidence>
<reference evidence="16" key="1">
    <citation type="submission" date="2025-08" db="UniProtKB">
        <authorList>
            <consortium name="RefSeq"/>
        </authorList>
    </citation>
    <scope>IDENTIFICATION</scope>
    <source>
        <tissue evidence="16">Tentacle</tissue>
    </source>
</reference>
<keyword evidence="7" id="KW-0812">Transmembrane</keyword>
<proteinExistence type="inferred from homology"/>
<dbReference type="InterPro" id="IPR059154">
    <property type="entry name" value="Glce_b_sandwich"/>
</dbReference>
<dbReference type="GO" id="GO:0005794">
    <property type="term" value="C:Golgi apparatus"/>
    <property type="evidence" value="ECO:0007669"/>
    <property type="project" value="TreeGrafter"/>
</dbReference>
<dbReference type="Pfam" id="PF21174">
    <property type="entry name" value="Glce_b_sandwich"/>
    <property type="match status" value="1"/>
</dbReference>
<dbReference type="KEGG" id="aten:116299102"/>
<evidence type="ECO:0000259" key="14">
    <source>
        <dbReference type="Pfam" id="PF21174"/>
    </source>
</evidence>
<gene>
    <name evidence="16" type="primary">LOC116299102</name>
</gene>
<dbReference type="SUPFAM" id="SSF81853">
    <property type="entry name" value="Family 10 polysaccharide lyase"/>
    <property type="match status" value="1"/>
</dbReference>
<evidence type="ECO:0000256" key="6">
    <source>
        <dbReference type="ARBA" id="ARBA00012087"/>
    </source>
</evidence>
<comment type="subcellular location">
    <subcellularLocation>
        <location evidence="12">Endomembrane system</location>
        <topology evidence="12">Single-pass membrane protein</topology>
    </subcellularLocation>
    <subcellularLocation>
        <location evidence="2">Membrane</location>
        <topology evidence="2">Single-pass type II membrane protein</topology>
    </subcellularLocation>
</comment>
<evidence type="ECO:0000256" key="12">
    <source>
        <dbReference type="ARBA" id="ARBA00037847"/>
    </source>
</evidence>
<dbReference type="InParanoid" id="A0A6P8ICP9"/>